<evidence type="ECO:0000313" key="2">
    <source>
        <dbReference type="Proteomes" id="UP001652641"/>
    </source>
</evidence>
<feature type="compositionally biased region" description="Low complexity" evidence="1">
    <location>
        <begin position="47"/>
        <end position="61"/>
    </location>
</feature>
<dbReference type="RefSeq" id="XP_072591263.1">
    <property type="nucleotide sequence ID" value="XM_072735162.1"/>
</dbReference>
<feature type="compositionally biased region" description="Pro residues" evidence="1">
    <location>
        <begin position="345"/>
        <end position="356"/>
    </location>
</feature>
<feature type="region of interest" description="Disordered" evidence="1">
    <location>
        <begin position="37"/>
        <end position="370"/>
    </location>
</feature>
<feature type="compositionally biased region" description="Low complexity" evidence="1">
    <location>
        <begin position="199"/>
        <end position="215"/>
    </location>
</feature>
<evidence type="ECO:0000256" key="1">
    <source>
        <dbReference type="SAM" id="MobiDB-lite"/>
    </source>
</evidence>
<protein>
    <recommendedName>
        <fullName evidence="4">Basic proline-rich protein-like</fullName>
    </recommendedName>
</protein>
<dbReference type="GeneID" id="140595264"/>
<evidence type="ECO:0008006" key="4">
    <source>
        <dbReference type="Google" id="ProtNLM"/>
    </source>
</evidence>
<feature type="compositionally biased region" description="Low complexity" evidence="1">
    <location>
        <begin position="93"/>
        <end position="102"/>
    </location>
</feature>
<feature type="compositionally biased region" description="Basic and acidic residues" evidence="1">
    <location>
        <begin position="493"/>
        <end position="504"/>
    </location>
</feature>
<evidence type="ECO:0000313" key="3">
    <source>
        <dbReference type="RefSeq" id="XP_072591263.1"/>
    </source>
</evidence>
<feature type="region of interest" description="Disordered" evidence="1">
    <location>
        <begin position="409"/>
        <end position="504"/>
    </location>
</feature>
<reference evidence="3" key="1">
    <citation type="submission" date="2025-08" db="UniProtKB">
        <authorList>
            <consortium name="RefSeq"/>
        </authorList>
    </citation>
    <scope>IDENTIFICATION</scope>
    <source>
        <tissue evidence="3">Cell line</tissue>
    </source>
</reference>
<accession>A0ABM4YLU8</accession>
<proteinExistence type="predicted"/>
<feature type="compositionally biased region" description="Low complexity" evidence="1">
    <location>
        <begin position="327"/>
        <end position="344"/>
    </location>
</feature>
<feature type="compositionally biased region" description="Basic residues" evidence="1">
    <location>
        <begin position="148"/>
        <end position="159"/>
    </location>
</feature>
<sequence>MDTYHKTLTEFTATIISSSPWLRWACGLGPLVQPSPGGAGAGPRLPTPLGGSAPPAAALPGFPAPPRLRRAHRTLRAGSSCPSQDTPVPEPSRPALLPSSRSQSVAAAPAVWPSGRSLSSPPGEPASLLHPFAVPRPAPLRPPGLRRAPGRPRPRPRRGPGRDENTQDAEPPPEGATGDAREAAVVGRGRDLPRAPRAGGWTSGPSRRPRPTSWPRRPEARGPHCGARLLSTRTSSRATPGPGPARPLHADPAPAGPQASTASARSGPALRPPAAPEARRFSGGAARTDREAEAGAEGPRGQGAPGPAAAHSPPSRRRRRRRRTRPGTHGPAGRNAAGSAGAADWPPPLRPAPRRPAPCRGSGRGCARTSDCGAEAAAAGAGLLPRRGGRHRPPAGVCACAQGGDGVLACGRGGAGRSRQPRPSGAGRSGRGRPRASCAWTAADRAPRRRRGPREGFVLGAWVQAGSARPPRPSSTPERLAPARPPAPAPRGSRKEPRDGCGTRRCEVGRGFWMGRRAYFQGSLLDRSQLPTHKHWTSDERLRSTSAWAHSLYLHPMIPEVGMDTS</sequence>
<gene>
    <name evidence="3" type="primary">LOC140595264</name>
</gene>
<organism evidence="2 3">
    <name type="scientific">Vulpes vulpes</name>
    <name type="common">Red fox</name>
    <dbReference type="NCBI Taxonomy" id="9627"/>
    <lineage>
        <taxon>Eukaryota</taxon>
        <taxon>Metazoa</taxon>
        <taxon>Chordata</taxon>
        <taxon>Craniata</taxon>
        <taxon>Vertebrata</taxon>
        <taxon>Euteleostomi</taxon>
        <taxon>Mammalia</taxon>
        <taxon>Eutheria</taxon>
        <taxon>Laurasiatheria</taxon>
        <taxon>Carnivora</taxon>
        <taxon>Caniformia</taxon>
        <taxon>Canidae</taxon>
        <taxon>Vulpes</taxon>
    </lineage>
</organism>
<feature type="compositionally biased region" description="Basic residues" evidence="1">
    <location>
        <begin position="314"/>
        <end position="326"/>
    </location>
</feature>
<name>A0ABM4YLU8_VULVU</name>
<dbReference type="Proteomes" id="UP001652641">
    <property type="component" value="Chromosome 14"/>
</dbReference>
<keyword evidence="2" id="KW-1185">Reference proteome</keyword>
<feature type="compositionally biased region" description="Low complexity" evidence="1">
    <location>
        <begin position="417"/>
        <end position="426"/>
    </location>
</feature>